<accession>A0A645JCR8</accession>
<evidence type="ECO:0000259" key="1">
    <source>
        <dbReference type="Pfam" id="PF20791"/>
    </source>
</evidence>
<evidence type="ECO:0000313" key="2">
    <source>
        <dbReference type="EMBL" id="MPN57343.1"/>
    </source>
</evidence>
<comment type="caution">
    <text evidence="2">The sequence shown here is derived from an EMBL/GenBank/DDBJ whole genome shotgun (WGS) entry which is preliminary data.</text>
</comment>
<dbReference type="EMBL" id="VSSQ01128765">
    <property type="protein sequence ID" value="MPN57343.1"/>
    <property type="molecule type" value="Genomic_DNA"/>
</dbReference>
<dbReference type="InterPro" id="IPR049427">
    <property type="entry name" value="Acyl-ACP_TE_C"/>
</dbReference>
<protein>
    <recommendedName>
        <fullName evidence="1">Acyl-ACP thioesterase-like C-terminal domain-containing protein</fullName>
    </recommendedName>
</protein>
<sequence>MRIPVRYTMEDVNGHLNNAEYAGMVQDFAAFKREGVPPRFRAVELHYLAAVKMPETLEIGGEFDGGELFTEGRAAAGTVSFTARAELR</sequence>
<dbReference type="InterPro" id="IPR029069">
    <property type="entry name" value="HotDog_dom_sf"/>
</dbReference>
<reference evidence="2" key="1">
    <citation type="submission" date="2019-08" db="EMBL/GenBank/DDBJ databases">
        <authorList>
            <person name="Kucharzyk K."/>
            <person name="Murdoch R.W."/>
            <person name="Higgins S."/>
            <person name="Loffler F."/>
        </authorList>
    </citation>
    <scope>NUCLEOTIDE SEQUENCE</scope>
</reference>
<proteinExistence type="predicted"/>
<dbReference type="AlphaFoldDB" id="A0A645JCR8"/>
<dbReference type="Pfam" id="PF20791">
    <property type="entry name" value="Acyl-ACP_TE_C"/>
    <property type="match status" value="1"/>
</dbReference>
<gene>
    <name evidence="2" type="ORF">SDC9_205037</name>
</gene>
<name>A0A645JCR8_9ZZZZ</name>
<dbReference type="SUPFAM" id="SSF54637">
    <property type="entry name" value="Thioesterase/thiol ester dehydrase-isomerase"/>
    <property type="match status" value="1"/>
</dbReference>
<organism evidence="2">
    <name type="scientific">bioreactor metagenome</name>
    <dbReference type="NCBI Taxonomy" id="1076179"/>
    <lineage>
        <taxon>unclassified sequences</taxon>
        <taxon>metagenomes</taxon>
        <taxon>ecological metagenomes</taxon>
    </lineage>
</organism>
<feature type="domain" description="Acyl-ACP thioesterase-like C-terminal" evidence="1">
    <location>
        <begin position="2"/>
        <end position="59"/>
    </location>
</feature>
<dbReference type="Gene3D" id="3.10.129.10">
    <property type="entry name" value="Hotdog Thioesterase"/>
    <property type="match status" value="1"/>
</dbReference>